<dbReference type="Gene3D" id="1.20.58.1520">
    <property type="match status" value="1"/>
</dbReference>
<accession>A0A162XJG5</accession>
<feature type="compositionally biased region" description="Polar residues" evidence="1">
    <location>
        <begin position="898"/>
        <end position="908"/>
    </location>
</feature>
<protein>
    <submittedName>
        <fullName evidence="2">Uncharacterized protein</fullName>
    </submittedName>
</protein>
<feature type="compositionally biased region" description="Low complexity" evidence="1">
    <location>
        <begin position="937"/>
        <end position="953"/>
    </location>
</feature>
<organism evidence="2 3">
    <name type="scientific">Phycomyces blakesleeanus (strain ATCC 8743b / DSM 1359 / FGSC 10004 / NBRC 33097 / NRRL 1555)</name>
    <dbReference type="NCBI Taxonomy" id="763407"/>
    <lineage>
        <taxon>Eukaryota</taxon>
        <taxon>Fungi</taxon>
        <taxon>Fungi incertae sedis</taxon>
        <taxon>Mucoromycota</taxon>
        <taxon>Mucoromycotina</taxon>
        <taxon>Mucoromycetes</taxon>
        <taxon>Mucorales</taxon>
        <taxon>Phycomycetaceae</taxon>
        <taxon>Phycomyces</taxon>
    </lineage>
</organism>
<feature type="compositionally biased region" description="Polar residues" evidence="1">
    <location>
        <begin position="621"/>
        <end position="632"/>
    </location>
</feature>
<feature type="compositionally biased region" description="Polar residues" evidence="1">
    <location>
        <begin position="954"/>
        <end position="963"/>
    </location>
</feature>
<feature type="compositionally biased region" description="Polar residues" evidence="1">
    <location>
        <begin position="651"/>
        <end position="681"/>
    </location>
</feature>
<dbReference type="GeneID" id="28996340"/>
<dbReference type="RefSeq" id="XP_018293345.1">
    <property type="nucleotide sequence ID" value="XM_018435434.1"/>
</dbReference>
<dbReference type="OrthoDB" id="642895at2759"/>
<reference evidence="3" key="1">
    <citation type="submission" date="2015-06" db="EMBL/GenBank/DDBJ databases">
        <title>Expansion of signal transduction pathways in fungi by whole-genome duplication.</title>
        <authorList>
            <consortium name="DOE Joint Genome Institute"/>
            <person name="Corrochano L.M."/>
            <person name="Kuo A."/>
            <person name="Marcet-Houben M."/>
            <person name="Polaino S."/>
            <person name="Salamov A."/>
            <person name="Villalobos J.M."/>
            <person name="Alvarez M.I."/>
            <person name="Avalos J."/>
            <person name="Benito E.P."/>
            <person name="Benoit I."/>
            <person name="Burger G."/>
            <person name="Camino L.P."/>
            <person name="Canovas D."/>
            <person name="Cerda-Olmedo E."/>
            <person name="Cheng J.-F."/>
            <person name="Dominguez A."/>
            <person name="Elias M."/>
            <person name="Eslava A.P."/>
            <person name="Glaser F."/>
            <person name="Grimwood J."/>
            <person name="Gutierrez G."/>
            <person name="Heitman J."/>
            <person name="Henrissat B."/>
            <person name="Iturriaga E.A."/>
            <person name="Lang B.F."/>
            <person name="Lavin J.L."/>
            <person name="Lee S."/>
            <person name="Li W."/>
            <person name="Lindquist E."/>
            <person name="Lopez-Garcia S."/>
            <person name="Luque E.M."/>
            <person name="Marcos A.T."/>
            <person name="Martin J."/>
            <person name="McCluskey K."/>
            <person name="Medina H.R."/>
            <person name="Miralles-Duran A."/>
            <person name="Miyazaki A."/>
            <person name="Munoz-Torres E."/>
            <person name="Oguiza J.A."/>
            <person name="Ohm R."/>
            <person name="Olmedo M."/>
            <person name="Orejas M."/>
            <person name="Ortiz-Castellanos L."/>
            <person name="Pisabarro A.G."/>
            <person name="Rodriguez-Romero J."/>
            <person name="Ruiz-Herrera J."/>
            <person name="Ruiz-Vazquez R."/>
            <person name="Sanz C."/>
            <person name="Schackwitz W."/>
            <person name="Schmutz J."/>
            <person name="Shahriari M."/>
            <person name="Shelest E."/>
            <person name="Silva-Franco F."/>
            <person name="Soanes D."/>
            <person name="Syed K."/>
            <person name="Tagua V.G."/>
            <person name="Talbot N.J."/>
            <person name="Thon M."/>
            <person name="De vries R.P."/>
            <person name="Wiebenga A."/>
            <person name="Yadav J.S."/>
            <person name="Braun E.L."/>
            <person name="Baker S."/>
            <person name="Garre V."/>
            <person name="Horwitz B."/>
            <person name="Torres-Martinez S."/>
            <person name="Idnurm A."/>
            <person name="Herrera-Estrella A."/>
            <person name="Gabaldon T."/>
            <person name="Grigoriev I.V."/>
        </authorList>
    </citation>
    <scope>NUCLEOTIDE SEQUENCE [LARGE SCALE GENOMIC DNA]</scope>
    <source>
        <strain evidence="3">NRRL 1555(-)</strain>
    </source>
</reference>
<feature type="region of interest" description="Disordered" evidence="1">
    <location>
        <begin position="1071"/>
        <end position="1092"/>
    </location>
</feature>
<dbReference type="Pfam" id="PF03999">
    <property type="entry name" value="MAP65_ASE1"/>
    <property type="match status" value="1"/>
</dbReference>
<dbReference type="InParanoid" id="A0A162XJG5"/>
<keyword evidence="3" id="KW-1185">Reference proteome</keyword>
<feature type="region of interest" description="Disordered" evidence="1">
    <location>
        <begin position="934"/>
        <end position="999"/>
    </location>
</feature>
<dbReference type="EMBL" id="KV440977">
    <property type="protein sequence ID" value="OAD75305.1"/>
    <property type="molecule type" value="Genomic_DNA"/>
</dbReference>
<dbReference type="Proteomes" id="UP000077315">
    <property type="component" value="Unassembled WGS sequence"/>
</dbReference>
<feature type="region of interest" description="Disordered" evidence="1">
    <location>
        <begin position="621"/>
        <end position="715"/>
    </location>
</feature>
<feature type="region of interest" description="Disordered" evidence="1">
    <location>
        <begin position="1164"/>
        <end position="1185"/>
    </location>
</feature>
<name>A0A162XJG5_PHYB8</name>
<feature type="region of interest" description="Disordered" evidence="1">
    <location>
        <begin position="806"/>
        <end position="828"/>
    </location>
</feature>
<feature type="compositionally biased region" description="Polar residues" evidence="1">
    <location>
        <begin position="1200"/>
        <end position="1230"/>
    </location>
</feature>
<dbReference type="VEuPathDB" id="FungiDB:PHYBLDRAFT_166560"/>
<evidence type="ECO:0000256" key="1">
    <source>
        <dbReference type="SAM" id="MobiDB-lite"/>
    </source>
</evidence>
<dbReference type="AlphaFoldDB" id="A0A162XJG5"/>
<gene>
    <name evidence="2" type="ORF">PHYBLDRAFT_166560</name>
</gene>
<proteinExistence type="predicted"/>
<feature type="region of interest" description="Disordered" evidence="1">
    <location>
        <begin position="869"/>
        <end position="912"/>
    </location>
</feature>
<feature type="compositionally biased region" description="Polar residues" evidence="1">
    <location>
        <begin position="1263"/>
        <end position="1272"/>
    </location>
</feature>
<feature type="region of interest" description="Disordered" evidence="1">
    <location>
        <begin position="1118"/>
        <end position="1139"/>
    </location>
</feature>
<dbReference type="STRING" id="763407.A0A162XJG5"/>
<feature type="compositionally biased region" description="Low complexity" evidence="1">
    <location>
        <begin position="1120"/>
        <end position="1139"/>
    </location>
</feature>
<sequence length="1272" mass="142308">MQYCKENLYWKRSVIGGIRRQALVVQSMWPDCSNQLIKKLFENEYSIGLNDLQSLSKDILKGVTACLGRPILCWLLSSLATSQMYSLTTVTQVRLKTALPCFTISSCSNSSPILYPHYNSSFVESLHPKLDQHQNRQTMEQFHSKISSLHSLWSSLEALQDASTVDAKLKPVIDQLNLVIAQAHYERDLLAADIEDILASIEESCNILGIAMENILASDLSNGLSMEYSQYHPHRIAPSYSKQKALSALDARLSSEIRERRRHVKQWLATIGRLATELAESNSWLPWEAYYDDLSWGTVQGINCNLRDLLNLETEHKSRFEAATRSLHYSWTVLHHIPDKQDPWEVALKSLFSGIKVDTNIESGPPNVKDAAEYYQKVMPTPLSLAPEALHTLEDKARRANDMYKSQLDTYHRLTKRVRAIWDELCVSEDQRCQLIPSLEPGNIQKIQAELDSFKDIVKKMTDGYISVLKVRLDSLWDTCLVNKSEREAFIAKLYEEASTVETTRVIVDEHIAYLKTIQHESSTVSELMKQRKELVQKMIDFEKNASDPKRLFQASFQLLDEERWRNTCFPTLVRLDNELIQAVHEFERISHKPFMYNDRRYLDILAEEIADRSANQTFFGFMNSEPNNRSARNSKTKQLSKARPPLSIYPSDTSKRNTPSSQRSLQTNALVPSNSLTQRGSTKKVMPSKRKGSPSGTLLERSPSPSVEKGIEQKATASKIPSINTVVLDLSISVARPATSVLNEINISQDVATSEIRVDNSMANLPTYSISGSAPVPPEQANKSMISGKSKVDCPLSCLPVSPILRSPSPKPKTNQKQAPAYLKVNRSSLPVLSTPTHLSPEQPSEMCVDLPNLKALCPSLLLSRAFASPSSTDQPNKHAIKPDTKTTKSVDIPKSNPKSQSPTKSPNCPADEYQAFLDEHMHKDKLPELKLKADSPTSSCSSRSSCSPASTVYDSSSLTENKTGECVDQQRSRTGTPSSPRDARSSKPIKSPSYPDQEDYQVYLIEQMLKGTLPEVKPNVSDDYHPFLIKQMVTEKLSEGISKTSSQASSRSFGKFDFSSSLFETKAEKSVSEVKPRAGRPSTPRALKSPNYPAEEYDAFLVKKMLKEKLPEFKIKGASPTSSRSSRSPASASASSSYSMNNIIDKNVAVANDKAMIEEKWTLSSSSESSPTPSRLPQEFDSSVFSVESETELIIANKNTKMAKQNSYPPASPSRTPIPTSSLYSTSAKQKRRSKIGESKSKSNSLTPSQYLDQERESRRQSQILQSFTQ</sequence>
<feature type="compositionally biased region" description="Low complexity" evidence="1">
    <location>
        <begin position="1166"/>
        <end position="1185"/>
    </location>
</feature>
<evidence type="ECO:0000313" key="3">
    <source>
        <dbReference type="Proteomes" id="UP000077315"/>
    </source>
</evidence>
<feature type="compositionally biased region" description="Basic and acidic residues" evidence="1">
    <location>
        <begin position="964"/>
        <end position="973"/>
    </location>
</feature>
<feature type="compositionally biased region" description="Polar residues" evidence="1">
    <location>
        <begin position="1244"/>
        <end position="1254"/>
    </location>
</feature>
<feature type="region of interest" description="Disordered" evidence="1">
    <location>
        <begin position="1200"/>
        <end position="1272"/>
    </location>
</feature>
<evidence type="ECO:0000313" key="2">
    <source>
        <dbReference type="EMBL" id="OAD75305.1"/>
    </source>
</evidence>